<gene>
    <name evidence="1" type="ORF">GAK30_00442</name>
</gene>
<protein>
    <submittedName>
        <fullName evidence="1">Uncharacterized protein</fullName>
    </submittedName>
</protein>
<organism evidence="1 2">
    <name type="scientific">Paracidovorax wautersii</name>
    <dbReference type="NCBI Taxonomy" id="1177982"/>
    <lineage>
        <taxon>Bacteria</taxon>
        <taxon>Pseudomonadati</taxon>
        <taxon>Pseudomonadota</taxon>
        <taxon>Betaproteobacteria</taxon>
        <taxon>Burkholderiales</taxon>
        <taxon>Comamonadaceae</taxon>
        <taxon>Paracidovorax</taxon>
    </lineage>
</organism>
<name>A0A7V8JRX4_9BURK</name>
<dbReference type="EMBL" id="WNDQ01000004">
    <property type="protein sequence ID" value="KAF1023491.1"/>
    <property type="molecule type" value="Genomic_DNA"/>
</dbReference>
<comment type="caution">
    <text evidence="1">The sequence shown here is derived from an EMBL/GenBank/DDBJ whole genome shotgun (WGS) entry which is preliminary data.</text>
</comment>
<evidence type="ECO:0000313" key="2">
    <source>
        <dbReference type="Proteomes" id="UP000461670"/>
    </source>
</evidence>
<dbReference type="AlphaFoldDB" id="A0A7V8JRX4"/>
<reference evidence="2" key="1">
    <citation type="journal article" date="2020" name="MBio">
        <title>Horizontal gene transfer to a defensive symbiont with a reduced genome amongst a multipartite beetle microbiome.</title>
        <authorList>
            <person name="Waterworth S.C."/>
            <person name="Florez L.V."/>
            <person name="Rees E.R."/>
            <person name="Hertweck C."/>
            <person name="Kaltenpoth M."/>
            <person name="Kwan J.C."/>
        </authorList>
    </citation>
    <scope>NUCLEOTIDE SEQUENCE [LARGE SCALE GENOMIC DNA]</scope>
</reference>
<sequence length="202" mass="22001">MLDREQARLWAESPGFRENLAHWHWFRQAMTPALREAAASATRHAGGAPLALQPEALARAFWAWQASLEPDQAFEAHNPLDFAHFACGLLLQNLLLAQPLRAPADAPAPLLTAAQREAAVRALTQVALTLLSAWRTALQAPALADTLDAVEPRLWASYLENTHDDPGLAIAFLDLFSGCTPVWDTPHTVALRPGMQPTPTPA</sequence>
<evidence type="ECO:0000313" key="1">
    <source>
        <dbReference type="EMBL" id="KAF1023491.1"/>
    </source>
</evidence>
<accession>A0A7V8JRX4</accession>
<proteinExistence type="predicted"/>
<dbReference type="Proteomes" id="UP000461670">
    <property type="component" value="Unassembled WGS sequence"/>
</dbReference>